<dbReference type="PANTHER" id="PTHR11695:SF294">
    <property type="entry name" value="RETICULON-4-INTERACTING PROTEIN 1, MITOCHONDRIAL"/>
    <property type="match status" value="1"/>
</dbReference>
<dbReference type="Pfam" id="PF08240">
    <property type="entry name" value="ADH_N"/>
    <property type="match status" value="1"/>
</dbReference>
<keyword evidence="1" id="KW-0560">Oxidoreductase</keyword>
<dbReference type="SUPFAM" id="SSF51735">
    <property type="entry name" value="NAD(P)-binding Rossmann-fold domains"/>
    <property type="match status" value="1"/>
</dbReference>
<comment type="caution">
    <text evidence="3">The sequence shown here is derived from an EMBL/GenBank/DDBJ whole genome shotgun (WGS) entry which is preliminary data.</text>
</comment>
<dbReference type="EMBL" id="BOON01000013">
    <property type="protein sequence ID" value="GII21826.1"/>
    <property type="molecule type" value="Genomic_DNA"/>
</dbReference>
<dbReference type="Gene3D" id="3.90.180.10">
    <property type="entry name" value="Medium-chain alcohol dehydrogenases, catalytic domain"/>
    <property type="match status" value="1"/>
</dbReference>
<organism evidence="3 4">
    <name type="scientific">Planosporangium mesophilum</name>
    <dbReference type="NCBI Taxonomy" id="689768"/>
    <lineage>
        <taxon>Bacteria</taxon>
        <taxon>Bacillati</taxon>
        <taxon>Actinomycetota</taxon>
        <taxon>Actinomycetes</taxon>
        <taxon>Micromonosporales</taxon>
        <taxon>Micromonosporaceae</taxon>
        <taxon>Planosporangium</taxon>
    </lineage>
</organism>
<dbReference type="InterPro" id="IPR050700">
    <property type="entry name" value="YIM1/Zinc_Alcohol_DH_Fams"/>
</dbReference>
<dbReference type="GO" id="GO:0016491">
    <property type="term" value="F:oxidoreductase activity"/>
    <property type="evidence" value="ECO:0007669"/>
    <property type="project" value="UniProtKB-KW"/>
</dbReference>
<feature type="domain" description="Enoyl reductase (ER)" evidence="2">
    <location>
        <begin position="28"/>
        <end position="325"/>
    </location>
</feature>
<dbReference type="PANTHER" id="PTHR11695">
    <property type="entry name" value="ALCOHOL DEHYDROGENASE RELATED"/>
    <property type="match status" value="1"/>
</dbReference>
<dbReference type="InterPro" id="IPR013154">
    <property type="entry name" value="ADH-like_N"/>
</dbReference>
<dbReference type="Pfam" id="PF13602">
    <property type="entry name" value="ADH_zinc_N_2"/>
    <property type="match status" value="1"/>
</dbReference>
<dbReference type="SUPFAM" id="SSF50129">
    <property type="entry name" value="GroES-like"/>
    <property type="match status" value="1"/>
</dbReference>
<proteinExistence type="predicted"/>
<dbReference type="SMART" id="SM00829">
    <property type="entry name" value="PKS_ER"/>
    <property type="match status" value="1"/>
</dbReference>
<keyword evidence="4" id="KW-1185">Reference proteome</keyword>
<gene>
    <name evidence="3" type="ORF">Pme01_14230</name>
</gene>
<evidence type="ECO:0000259" key="2">
    <source>
        <dbReference type="SMART" id="SM00829"/>
    </source>
</evidence>
<evidence type="ECO:0000313" key="3">
    <source>
        <dbReference type="EMBL" id="GII21826.1"/>
    </source>
</evidence>
<protein>
    <submittedName>
        <fullName evidence="3">Oxidoreductase</fullName>
    </submittedName>
</protein>
<name>A0A8J3TA77_9ACTN</name>
<dbReference type="InterPro" id="IPR011032">
    <property type="entry name" value="GroES-like_sf"/>
</dbReference>
<dbReference type="Gene3D" id="3.40.50.720">
    <property type="entry name" value="NAD(P)-binding Rossmann-like Domain"/>
    <property type="match status" value="1"/>
</dbReference>
<reference evidence="3" key="1">
    <citation type="submission" date="2021-01" db="EMBL/GenBank/DDBJ databases">
        <title>Whole genome shotgun sequence of Planosporangium mesophilum NBRC 109066.</title>
        <authorList>
            <person name="Komaki H."/>
            <person name="Tamura T."/>
        </authorList>
    </citation>
    <scope>NUCLEOTIDE SEQUENCE</scope>
    <source>
        <strain evidence="3">NBRC 109066</strain>
    </source>
</reference>
<dbReference type="InterPro" id="IPR036291">
    <property type="entry name" value="NAD(P)-bd_dom_sf"/>
</dbReference>
<dbReference type="PROSITE" id="PS01162">
    <property type="entry name" value="QOR_ZETA_CRYSTAL"/>
    <property type="match status" value="1"/>
</dbReference>
<sequence>MIGACQTGTSRYREWGAGMKAVALTEFGDADVLRVQELPDPVTGPDGVVIRVRAAGVNPVDYKIRAGYLKDAFPYHFPLIPGWDVAGEVVAVGPAVTRVAVGDAVMAYARKDHIQWGTYAELVRVREEAVAPKPASLTFSQAAGLPLAGLTALQSLSAVDTGSGDLVLVHAAAGGVGHLAVQIARALGAIRVIGTASLRNHDFIRSLGGEPVEYGPDLPERLAKVVGGDGRVDAVADYVGGQALEQSPAIVRSPRRHVSVVDPRSKEQGGRYVFVRPNGGQLKALGDLADDGRLQVEISREFPLEQAAEAHRLLEEGHVRGKVVLTVD</sequence>
<dbReference type="GO" id="GO:0008270">
    <property type="term" value="F:zinc ion binding"/>
    <property type="evidence" value="ECO:0007669"/>
    <property type="project" value="InterPro"/>
</dbReference>
<evidence type="ECO:0000256" key="1">
    <source>
        <dbReference type="ARBA" id="ARBA00023002"/>
    </source>
</evidence>
<dbReference type="InterPro" id="IPR002364">
    <property type="entry name" value="Quin_OxRdtase/zeta-crystal_CS"/>
</dbReference>
<dbReference type="AlphaFoldDB" id="A0A8J3TA77"/>
<dbReference type="CDD" id="cd05289">
    <property type="entry name" value="MDR_like_2"/>
    <property type="match status" value="1"/>
</dbReference>
<accession>A0A8J3TA77</accession>
<evidence type="ECO:0000313" key="4">
    <source>
        <dbReference type="Proteomes" id="UP000599074"/>
    </source>
</evidence>
<dbReference type="Proteomes" id="UP000599074">
    <property type="component" value="Unassembled WGS sequence"/>
</dbReference>
<dbReference type="InterPro" id="IPR020843">
    <property type="entry name" value="ER"/>
</dbReference>